<keyword evidence="1" id="KW-0812">Transmembrane</keyword>
<feature type="domain" description="DUF6533" evidence="2">
    <location>
        <begin position="16"/>
        <end position="62"/>
    </location>
</feature>
<reference evidence="3" key="1">
    <citation type="submission" date="2020-05" db="EMBL/GenBank/DDBJ databases">
        <title>Mycena genomes resolve the evolution of fungal bioluminescence.</title>
        <authorList>
            <person name="Tsai I.J."/>
        </authorList>
    </citation>
    <scope>NUCLEOTIDE SEQUENCE</scope>
    <source>
        <strain evidence="3">CCC161011</strain>
    </source>
</reference>
<evidence type="ECO:0000313" key="3">
    <source>
        <dbReference type="EMBL" id="KAF7345938.1"/>
    </source>
</evidence>
<feature type="transmembrane region" description="Helical" evidence="1">
    <location>
        <begin position="88"/>
        <end position="107"/>
    </location>
</feature>
<accession>A0A8H6XR27</accession>
<organism evidence="3 4">
    <name type="scientific">Mycena venus</name>
    <dbReference type="NCBI Taxonomy" id="2733690"/>
    <lineage>
        <taxon>Eukaryota</taxon>
        <taxon>Fungi</taxon>
        <taxon>Dikarya</taxon>
        <taxon>Basidiomycota</taxon>
        <taxon>Agaricomycotina</taxon>
        <taxon>Agaricomycetes</taxon>
        <taxon>Agaricomycetidae</taxon>
        <taxon>Agaricales</taxon>
        <taxon>Marasmiineae</taxon>
        <taxon>Mycenaceae</taxon>
        <taxon>Mycena</taxon>
    </lineage>
</organism>
<evidence type="ECO:0000313" key="4">
    <source>
        <dbReference type="Proteomes" id="UP000620124"/>
    </source>
</evidence>
<dbReference type="Pfam" id="PF20151">
    <property type="entry name" value="DUF6533"/>
    <property type="match status" value="1"/>
</dbReference>
<keyword evidence="1" id="KW-1133">Transmembrane helix</keyword>
<dbReference type="AlphaFoldDB" id="A0A8H6XR27"/>
<name>A0A8H6XR27_9AGAR</name>
<dbReference type="EMBL" id="JACAZI010000013">
    <property type="protein sequence ID" value="KAF7345938.1"/>
    <property type="molecule type" value="Genomic_DNA"/>
</dbReference>
<protein>
    <recommendedName>
        <fullName evidence="2">DUF6533 domain-containing protein</fullName>
    </recommendedName>
</protein>
<feature type="transmembrane region" description="Helical" evidence="1">
    <location>
        <begin position="53"/>
        <end position="76"/>
    </location>
</feature>
<keyword evidence="4" id="KW-1185">Reference proteome</keyword>
<evidence type="ECO:0000256" key="1">
    <source>
        <dbReference type="SAM" id="Phobius"/>
    </source>
</evidence>
<feature type="transmembrane region" description="Helical" evidence="1">
    <location>
        <begin position="12"/>
        <end position="33"/>
    </location>
</feature>
<gene>
    <name evidence="3" type="ORF">MVEN_01616100</name>
</gene>
<dbReference type="Proteomes" id="UP000620124">
    <property type="component" value="Unassembled WGS sequence"/>
</dbReference>
<dbReference type="OrthoDB" id="3251775at2759"/>
<evidence type="ECO:0000259" key="2">
    <source>
        <dbReference type="Pfam" id="PF20151"/>
    </source>
</evidence>
<dbReference type="InterPro" id="IPR045340">
    <property type="entry name" value="DUF6533"/>
</dbReference>
<comment type="caution">
    <text evidence="3">The sequence shown here is derived from an EMBL/GenBank/DDBJ whole genome shotgun (WGS) entry which is preliminary data.</text>
</comment>
<sequence>MASVEEIVQVFTGLRYFSAFSFIAVVYDIAITIDDEVNTIWNNPNTRWHSKVVFVANRYLTVAIIAFVSYLFSGTATTLDSKVCRQFFWIYGSALIVLWFSFVFIASGTGEAA</sequence>
<keyword evidence="1" id="KW-0472">Membrane</keyword>
<proteinExistence type="predicted"/>